<evidence type="ECO:0000313" key="1">
    <source>
        <dbReference type="EMBL" id="KKL92172.1"/>
    </source>
</evidence>
<organism evidence="1">
    <name type="scientific">marine sediment metagenome</name>
    <dbReference type="NCBI Taxonomy" id="412755"/>
    <lineage>
        <taxon>unclassified sequences</taxon>
        <taxon>metagenomes</taxon>
        <taxon>ecological metagenomes</taxon>
    </lineage>
</organism>
<proteinExistence type="predicted"/>
<protein>
    <submittedName>
        <fullName evidence="1">Uncharacterized protein</fullName>
    </submittedName>
</protein>
<gene>
    <name evidence="1" type="ORF">LCGC14_1887330</name>
</gene>
<sequence length="144" mass="15666">MPLEEGTTVQEARERLSDFLQETGCYDICAHCPAYPGGEGCCHGCPSLMKGKGCSTPNLSCLSYTCGVLNAHLSRQPSKDHPNKLTELTELTYVIPREGRRGCHKRPDDELLQIGDPLAEVTAVIGRTIGQVHQITKKIDAVTS</sequence>
<reference evidence="1" key="1">
    <citation type="journal article" date="2015" name="Nature">
        <title>Complex archaea that bridge the gap between prokaryotes and eukaryotes.</title>
        <authorList>
            <person name="Spang A."/>
            <person name="Saw J.H."/>
            <person name="Jorgensen S.L."/>
            <person name="Zaremba-Niedzwiedzka K."/>
            <person name="Martijn J."/>
            <person name="Lind A.E."/>
            <person name="van Eijk R."/>
            <person name="Schleper C."/>
            <person name="Guy L."/>
            <person name="Ettema T.J."/>
        </authorList>
    </citation>
    <scope>NUCLEOTIDE SEQUENCE</scope>
</reference>
<name>A0A0F9IYR5_9ZZZZ</name>
<dbReference type="EMBL" id="LAZR01019539">
    <property type="protein sequence ID" value="KKL92172.1"/>
    <property type="molecule type" value="Genomic_DNA"/>
</dbReference>
<comment type="caution">
    <text evidence="1">The sequence shown here is derived from an EMBL/GenBank/DDBJ whole genome shotgun (WGS) entry which is preliminary data.</text>
</comment>
<dbReference type="AlphaFoldDB" id="A0A0F9IYR5"/>
<accession>A0A0F9IYR5</accession>